<keyword evidence="4" id="KW-0732">Signal</keyword>
<dbReference type="GO" id="GO:0043565">
    <property type="term" value="F:sequence-specific DNA binding"/>
    <property type="evidence" value="ECO:0007669"/>
    <property type="project" value="InterPro"/>
</dbReference>
<dbReference type="RefSeq" id="WP_285232705.1">
    <property type="nucleotide sequence ID" value="NZ_CP116346.1"/>
</dbReference>
<evidence type="ECO:0000256" key="4">
    <source>
        <dbReference type="SAM" id="SignalP"/>
    </source>
</evidence>
<dbReference type="Gene3D" id="1.10.10.60">
    <property type="entry name" value="Homeodomain-like"/>
    <property type="match status" value="1"/>
</dbReference>
<dbReference type="KEGG" id="pais:PFX98_22460"/>
<keyword evidence="7" id="KW-1185">Reference proteome</keyword>
<evidence type="ECO:0000256" key="3">
    <source>
        <dbReference type="ARBA" id="ARBA00023163"/>
    </source>
</evidence>
<keyword evidence="3" id="KW-0804">Transcription</keyword>
<evidence type="ECO:0000256" key="1">
    <source>
        <dbReference type="ARBA" id="ARBA00023015"/>
    </source>
</evidence>
<feature type="domain" description="HTH araC/xylS-type" evidence="5">
    <location>
        <begin position="218"/>
        <end position="316"/>
    </location>
</feature>
<dbReference type="Gene3D" id="3.40.50.880">
    <property type="match status" value="1"/>
</dbReference>
<dbReference type="GO" id="GO:0003700">
    <property type="term" value="F:DNA-binding transcription factor activity"/>
    <property type="evidence" value="ECO:0007669"/>
    <property type="project" value="InterPro"/>
</dbReference>
<dbReference type="SUPFAM" id="SSF46689">
    <property type="entry name" value="Homeodomain-like"/>
    <property type="match status" value="2"/>
</dbReference>
<name>A0AA95NCF3_9BURK</name>
<dbReference type="PANTHER" id="PTHR43130:SF3">
    <property type="entry name" value="HTH-TYPE TRANSCRIPTIONAL REGULATOR RV1931C"/>
    <property type="match status" value="1"/>
</dbReference>
<dbReference type="InterPro" id="IPR009057">
    <property type="entry name" value="Homeodomain-like_sf"/>
</dbReference>
<evidence type="ECO:0000313" key="7">
    <source>
        <dbReference type="Proteomes" id="UP001177769"/>
    </source>
</evidence>
<keyword evidence="2" id="KW-0238">DNA-binding</keyword>
<dbReference type="CDD" id="cd03136">
    <property type="entry name" value="GATase1_AraC_ArgR_like"/>
    <property type="match status" value="1"/>
</dbReference>
<organism evidence="6 7">
    <name type="scientific">Paucibacter sediminis</name>
    <dbReference type="NCBI Taxonomy" id="3019553"/>
    <lineage>
        <taxon>Bacteria</taxon>
        <taxon>Pseudomonadati</taxon>
        <taxon>Pseudomonadota</taxon>
        <taxon>Betaproteobacteria</taxon>
        <taxon>Burkholderiales</taxon>
        <taxon>Sphaerotilaceae</taxon>
        <taxon>Roseateles</taxon>
    </lineage>
</organism>
<evidence type="ECO:0000259" key="5">
    <source>
        <dbReference type="PROSITE" id="PS01124"/>
    </source>
</evidence>
<dbReference type="PROSITE" id="PS01124">
    <property type="entry name" value="HTH_ARAC_FAMILY_2"/>
    <property type="match status" value="1"/>
</dbReference>
<dbReference type="SUPFAM" id="SSF52317">
    <property type="entry name" value="Class I glutamine amidotransferase-like"/>
    <property type="match status" value="1"/>
</dbReference>
<protein>
    <submittedName>
        <fullName evidence="6">Helix-turn-helix domain-containing protein</fullName>
    </submittedName>
</protein>
<gene>
    <name evidence="6" type="ORF">PFX98_22460</name>
</gene>
<dbReference type="Pfam" id="PF12833">
    <property type="entry name" value="HTH_18"/>
    <property type="match status" value="1"/>
</dbReference>
<dbReference type="EMBL" id="CP116346">
    <property type="protein sequence ID" value="WIT11620.1"/>
    <property type="molecule type" value="Genomic_DNA"/>
</dbReference>
<dbReference type="InterPro" id="IPR018062">
    <property type="entry name" value="HTH_AraC-typ_CS"/>
</dbReference>
<dbReference type="InterPro" id="IPR029062">
    <property type="entry name" value="Class_I_gatase-like"/>
</dbReference>
<sequence length="332" mass="35525">MSLPSRPCAVLLLPGFSMLAASGVLDALQLANELQNEVAYQAHAVSLQGGPVAAANGSLLQTEPLDEQRAWHALFVVAGEGAPLLPAQLLAWRQLADAGCTLGGVDGGAALLAAAGLLDGQRATVDWPLADALMSAHPAVVWTRHVWEISGEAQALRLSCAGGTASLDLMLAWLSRLHGERLGQELTPLLGLERARAGGERQRVAVSERLGSGSPKLAEALALMEANLAEPLPTEEVARLVGVSRRQLERLFKQYLDALPSRYYVELRLQRARRLLQQSSQSILQIGLSCGFSSGPHFSHAYKSLFGNTPRDERSQRAAAWRELSAPKDSTP</sequence>
<evidence type="ECO:0000256" key="2">
    <source>
        <dbReference type="ARBA" id="ARBA00023125"/>
    </source>
</evidence>
<evidence type="ECO:0000313" key="6">
    <source>
        <dbReference type="EMBL" id="WIT11620.1"/>
    </source>
</evidence>
<reference evidence="6" key="1">
    <citation type="submission" date="2023-01" db="EMBL/GenBank/DDBJ databases">
        <title>Whole genome sequence of Paucibacter sp. S2-9 isolated from pond sediment.</title>
        <authorList>
            <person name="Jung J.Y."/>
        </authorList>
    </citation>
    <scope>NUCLEOTIDE SEQUENCE</scope>
    <source>
        <strain evidence="6">S2-9</strain>
    </source>
</reference>
<accession>A0AA95NCF3</accession>
<dbReference type="Proteomes" id="UP001177769">
    <property type="component" value="Chromosome"/>
</dbReference>
<dbReference type="InterPro" id="IPR018060">
    <property type="entry name" value="HTH_AraC"/>
</dbReference>
<dbReference type="InterPro" id="IPR052158">
    <property type="entry name" value="INH-QAR"/>
</dbReference>
<feature type="chain" id="PRO_5041724822" evidence="4">
    <location>
        <begin position="27"/>
        <end position="332"/>
    </location>
</feature>
<dbReference type="AlphaFoldDB" id="A0AA95NCF3"/>
<keyword evidence="1" id="KW-0805">Transcription regulation</keyword>
<dbReference type="SMART" id="SM00342">
    <property type="entry name" value="HTH_ARAC"/>
    <property type="match status" value="1"/>
</dbReference>
<dbReference type="PROSITE" id="PS00041">
    <property type="entry name" value="HTH_ARAC_FAMILY_1"/>
    <property type="match status" value="1"/>
</dbReference>
<proteinExistence type="predicted"/>
<feature type="signal peptide" evidence="4">
    <location>
        <begin position="1"/>
        <end position="26"/>
    </location>
</feature>
<dbReference type="PANTHER" id="PTHR43130">
    <property type="entry name" value="ARAC-FAMILY TRANSCRIPTIONAL REGULATOR"/>
    <property type="match status" value="1"/>
</dbReference>